<keyword evidence="1" id="KW-0732">Signal</keyword>
<accession>A0A9N9CRZ2</accession>
<keyword evidence="3" id="KW-1185">Reference proteome</keyword>
<sequence>MNKQTSLMFFLVTLTFFLFVFSSSVNARIRKRQCEPLTYYCDINGSPTSQVDTTRITFTQFTTCDVRVTGQVNNVDYPNGASSVSTESQNYDVDVIQDLNNPDSTVVSLPLTAEVVNPFEANYYAPAGLGFPFTDLLNYNCVVNLEESASPTGAEQILGSGTIIPAS</sequence>
<evidence type="ECO:0000313" key="3">
    <source>
        <dbReference type="Proteomes" id="UP000789508"/>
    </source>
</evidence>
<evidence type="ECO:0000256" key="1">
    <source>
        <dbReference type="SAM" id="SignalP"/>
    </source>
</evidence>
<dbReference type="Proteomes" id="UP000789508">
    <property type="component" value="Unassembled WGS sequence"/>
</dbReference>
<dbReference type="EMBL" id="CAJVPS010005292">
    <property type="protein sequence ID" value="CAG8613439.1"/>
    <property type="molecule type" value="Genomic_DNA"/>
</dbReference>
<feature type="signal peptide" evidence="1">
    <location>
        <begin position="1"/>
        <end position="22"/>
    </location>
</feature>
<protein>
    <submittedName>
        <fullName evidence="2">8136_t:CDS:1</fullName>
    </submittedName>
</protein>
<evidence type="ECO:0000313" key="2">
    <source>
        <dbReference type="EMBL" id="CAG8613439.1"/>
    </source>
</evidence>
<gene>
    <name evidence="2" type="ORF">ALEPTO_LOCUS8660</name>
</gene>
<proteinExistence type="predicted"/>
<reference evidence="2" key="1">
    <citation type="submission" date="2021-06" db="EMBL/GenBank/DDBJ databases">
        <authorList>
            <person name="Kallberg Y."/>
            <person name="Tangrot J."/>
            <person name="Rosling A."/>
        </authorList>
    </citation>
    <scope>NUCLEOTIDE SEQUENCE</scope>
    <source>
        <strain evidence="2">FL130A</strain>
    </source>
</reference>
<feature type="chain" id="PRO_5040466447" evidence="1">
    <location>
        <begin position="23"/>
        <end position="167"/>
    </location>
</feature>
<comment type="caution">
    <text evidence="2">The sequence shown here is derived from an EMBL/GenBank/DDBJ whole genome shotgun (WGS) entry which is preliminary data.</text>
</comment>
<organism evidence="2 3">
    <name type="scientific">Ambispora leptoticha</name>
    <dbReference type="NCBI Taxonomy" id="144679"/>
    <lineage>
        <taxon>Eukaryota</taxon>
        <taxon>Fungi</taxon>
        <taxon>Fungi incertae sedis</taxon>
        <taxon>Mucoromycota</taxon>
        <taxon>Glomeromycotina</taxon>
        <taxon>Glomeromycetes</taxon>
        <taxon>Archaeosporales</taxon>
        <taxon>Ambisporaceae</taxon>
        <taxon>Ambispora</taxon>
    </lineage>
</organism>
<dbReference type="AlphaFoldDB" id="A0A9N9CRZ2"/>
<name>A0A9N9CRZ2_9GLOM</name>